<comment type="caution">
    <text evidence="5">The sequence shown here is derived from an EMBL/GenBank/DDBJ whole genome shotgun (WGS) entry which is preliminary data.</text>
</comment>
<dbReference type="AlphaFoldDB" id="A0A397T6F9"/>
<accession>A0A397T6F9</accession>
<feature type="domain" description="3CxxC-type" evidence="4">
    <location>
        <begin position="215"/>
        <end position="300"/>
    </location>
</feature>
<dbReference type="Proteomes" id="UP000265703">
    <property type="component" value="Unassembled WGS sequence"/>
</dbReference>
<dbReference type="EMBL" id="QKYT01000115">
    <property type="protein sequence ID" value="RIA92909.1"/>
    <property type="molecule type" value="Genomic_DNA"/>
</dbReference>
<organism evidence="5 6">
    <name type="scientific">Glomus cerebriforme</name>
    <dbReference type="NCBI Taxonomy" id="658196"/>
    <lineage>
        <taxon>Eukaryota</taxon>
        <taxon>Fungi</taxon>
        <taxon>Fungi incertae sedis</taxon>
        <taxon>Mucoromycota</taxon>
        <taxon>Glomeromycotina</taxon>
        <taxon>Glomeromycetes</taxon>
        <taxon>Glomerales</taxon>
        <taxon>Glomeraceae</taxon>
        <taxon>Glomus</taxon>
    </lineage>
</organism>
<dbReference type="Pfam" id="PF13695">
    <property type="entry name" value="Zn_ribbon_3CxxC"/>
    <property type="match status" value="1"/>
</dbReference>
<keyword evidence="1" id="KW-0479">Metal-binding</keyword>
<evidence type="ECO:0000259" key="4">
    <source>
        <dbReference type="Pfam" id="PF13695"/>
    </source>
</evidence>
<dbReference type="OrthoDB" id="2361746at2759"/>
<name>A0A397T6F9_9GLOM</name>
<dbReference type="InterPro" id="IPR027377">
    <property type="entry name" value="ZAR1/RTP1-5-like_Znf-3CxxC"/>
</dbReference>
<keyword evidence="3" id="KW-0862">Zinc</keyword>
<dbReference type="GO" id="GO:0008270">
    <property type="term" value="F:zinc ion binding"/>
    <property type="evidence" value="ECO:0007669"/>
    <property type="project" value="UniProtKB-KW"/>
</dbReference>
<evidence type="ECO:0000313" key="6">
    <source>
        <dbReference type="Proteomes" id="UP000265703"/>
    </source>
</evidence>
<gene>
    <name evidence="5" type="ORF">C1645_763841</name>
</gene>
<proteinExistence type="predicted"/>
<sequence length="324" mass="38742">MGQSISATTETISAEETSFWEETYSRRNIEQTVSTTNSQRITPEENNDNIAEISTSREGEYSISPYSPYNTSLRKKNTNSYESQFSHFMKEKYTTEIVTEIIRYLTTKGDNYEVYGYWYCRQWRCKHSPKCENKSQCEYKNECHERQFPFTRELLEEYLTNPEKLHNSFKRRCIECNKTNMISSFRLYTPSQENSIVKELTVEIICHLEWNKHYRVFGSWKCSHCRKKWKSAYTWISLQKFIEQIPGMHLNQDNYFMQECKRCEKCDECDNDKNIILSYEPLVQSKDNKEHVMESCAKCKYYNVRCVELDSYFGDDDDSNILLM</sequence>
<keyword evidence="6" id="KW-1185">Reference proteome</keyword>
<protein>
    <recommendedName>
        <fullName evidence="4">3CxxC-type domain-containing protein</fullName>
    </recommendedName>
</protein>
<evidence type="ECO:0000256" key="3">
    <source>
        <dbReference type="ARBA" id="ARBA00022833"/>
    </source>
</evidence>
<evidence type="ECO:0000256" key="2">
    <source>
        <dbReference type="ARBA" id="ARBA00022771"/>
    </source>
</evidence>
<evidence type="ECO:0000256" key="1">
    <source>
        <dbReference type="ARBA" id="ARBA00022723"/>
    </source>
</evidence>
<reference evidence="5 6" key="1">
    <citation type="submission" date="2018-06" db="EMBL/GenBank/DDBJ databases">
        <title>Comparative genomics reveals the genomic features of Rhizophagus irregularis, R. cerebriforme, R. diaphanum and Gigaspora rosea, and their symbiotic lifestyle signature.</title>
        <authorList>
            <person name="Morin E."/>
            <person name="San Clemente H."/>
            <person name="Chen E.C.H."/>
            <person name="De La Providencia I."/>
            <person name="Hainaut M."/>
            <person name="Kuo A."/>
            <person name="Kohler A."/>
            <person name="Murat C."/>
            <person name="Tang N."/>
            <person name="Roy S."/>
            <person name="Loubradou J."/>
            <person name="Henrissat B."/>
            <person name="Grigoriev I.V."/>
            <person name="Corradi N."/>
            <person name="Roux C."/>
            <person name="Martin F.M."/>
        </authorList>
    </citation>
    <scope>NUCLEOTIDE SEQUENCE [LARGE SCALE GENOMIC DNA]</scope>
    <source>
        <strain evidence="5 6">DAOM 227022</strain>
    </source>
</reference>
<keyword evidence="2" id="KW-0863">Zinc-finger</keyword>
<evidence type="ECO:0000313" key="5">
    <source>
        <dbReference type="EMBL" id="RIA92909.1"/>
    </source>
</evidence>